<proteinExistence type="predicted"/>
<dbReference type="HOGENOM" id="CLU_2618493_0_0_3"/>
<sequence length="78" mass="9333">MLLGDRNLRAIGNTEFRVYFWIFLTFMSKRIFKYLLRISAKLTPKENKLTSKNTMNTNYRAGLLRHFIAQKQEIQGLY</sequence>
<organism evidence="1 2">
    <name type="scientific">Nostoc azollae (strain 0708)</name>
    <name type="common">Anabaena azollae (strain 0708)</name>
    <dbReference type="NCBI Taxonomy" id="551115"/>
    <lineage>
        <taxon>Bacteria</taxon>
        <taxon>Bacillati</taxon>
        <taxon>Cyanobacteriota</taxon>
        <taxon>Cyanophyceae</taxon>
        <taxon>Nostocales</taxon>
        <taxon>Nostocaceae</taxon>
        <taxon>Trichormus</taxon>
    </lineage>
</organism>
<dbReference type="STRING" id="551115.Aazo_4062"/>
<accession>D7E5G0</accession>
<protein>
    <submittedName>
        <fullName evidence="1">Uncharacterized protein</fullName>
    </submittedName>
</protein>
<dbReference type="EMBL" id="CP002059">
    <property type="protein sequence ID" value="ADI65520.1"/>
    <property type="molecule type" value="Genomic_DNA"/>
</dbReference>
<evidence type="ECO:0000313" key="1">
    <source>
        <dbReference type="EMBL" id="ADI65520.1"/>
    </source>
</evidence>
<gene>
    <name evidence="1" type="ordered locus">Aazo_4062</name>
</gene>
<dbReference type="AlphaFoldDB" id="D7E5G0"/>
<dbReference type="KEGG" id="naz:Aazo_4062"/>
<reference evidence="1 2" key="1">
    <citation type="journal article" date="2010" name="PLoS ONE">
        <title>Genome erosion in a nitrogen-fixing vertically transmitted endosymbiotic multicellular cyanobacterium.</title>
        <authorList>
            <person name="Ran L."/>
            <person name="Larsson J."/>
            <person name="Vigil-Stenman T."/>
            <person name="Nylander J.A."/>
            <person name="Ininbergs K."/>
            <person name="Zheng W.W."/>
            <person name="Lapidus A."/>
            <person name="Lowry S."/>
            <person name="Haselkorn R."/>
            <person name="Bergman B."/>
        </authorList>
    </citation>
    <scope>NUCLEOTIDE SEQUENCE [LARGE SCALE GENOMIC DNA]</scope>
    <source>
        <strain evidence="1 2">0708</strain>
    </source>
</reference>
<dbReference type="Proteomes" id="UP000001511">
    <property type="component" value="Chromosome"/>
</dbReference>
<name>D7E5G0_NOSA0</name>
<evidence type="ECO:0000313" key="2">
    <source>
        <dbReference type="Proteomes" id="UP000001511"/>
    </source>
</evidence>
<keyword evidence="2" id="KW-1185">Reference proteome</keyword>